<organism evidence="1 2">
    <name type="scientific">Fusarium poae</name>
    <dbReference type="NCBI Taxonomy" id="36050"/>
    <lineage>
        <taxon>Eukaryota</taxon>
        <taxon>Fungi</taxon>
        <taxon>Dikarya</taxon>
        <taxon>Ascomycota</taxon>
        <taxon>Pezizomycotina</taxon>
        <taxon>Sordariomycetes</taxon>
        <taxon>Hypocreomycetidae</taxon>
        <taxon>Hypocreales</taxon>
        <taxon>Nectriaceae</taxon>
        <taxon>Fusarium</taxon>
    </lineage>
</organism>
<dbReference type="Proteomes" id="UP000091967">
    <property type="component" value="Unassembled WGS sequence"/>
</dbReference>
<evidence type="ECO:0008006" key="3">
    <source>
        <dbReference type="Google" id="ProtNLM"/>
    </source>
</evidence>
<name>A0A1B8AS43_FUSPO</name>
<dbReference type="EMBL" id="LYXU01000002">
    <property type="protein sequence ID" value="OBS23333.1"/>
    <property type="molecule type" value="Genomic_DNA"/>
</dbReference>
<gene>
    <name evidence="1" type="ORF">FPOA_03882</name>
</gene>
<keyword evidence="2" id="KW-1185">Reference proteome</keyword>
<accession>A0A1B8AS43</accession>
<evidence type="ECO:0000313" key="1">
    <source>
        <dbReference type="EMBL" id="OBS23333.1"/>
    </source>
</evidence>
<comment type="caution">
    <text evidence="1">The sequence shown here is derived from an EMBL/GenBank/DDBJ whole genome shotgun (WGS) entry which is preliminary data.</text>
</comment>
<dbReference type="OMA" id="NINIHHE"/>
<protein>
    <recommendedName>
        <fullName evidence="3">Fungal N-terminal domain-containing protein</fullName>
    </recommendedName>
</protein>
<reference evidence="1 2" key="1">
    <citation type="submission" date="2016-06" db="EMBL/GenBank/DDBJ databases">
        <title>Living apart together: crosstalk between the core and supernumerary genomes in a fungal plant pathogen.</title>
        <authorList>
            <person name="Vanheule A."/>
            <person name="Audenaert K."/>
            <person name="Warris S."/>
            <person name="Van De Geest H."/>
            <person name="Schijlen E."/>
            <person name="Hofte M."/>
            <person name="De Saeger S."/>
            <person name="Haesaert G."/>
            <person name="Waalwijk C."/>
            <person name="Van Der Lee T."/>
        </authorList>
    </citation>
    <scope>NUCLEOTIDE SEQUENCE [LARGE SCALE GENOMIC DNA]</scope>
    <source>
        <strain evidence="1 2">2516</strain>
    </source>
</reference>
<dbReference type="AlphaFoldDB" id="A0A1B8AS43"/>
<evidence type="ECO:0000313" key="2">
    <source>
        <dbReference type="Proteomes" id="UP000091967"/>
    </source>
</evidence>
<sequence length="1236" mass="139642">MSDPLSVAGTAVGIVSLGLQVSQGIIKYMQAIKGRKTEIQDSIQEVQRVVSLLYRLNTVLPEVDGGKCTQSLQDNLDNCYTKLKKLQKFLDRLNHLQQDAEPSRTVRAATHSLVYPFQQVKLKSLHQSLRNDLDDLRIAVEIVSLELNINIHHEVQYISQKVTANSTCQNDQLRTQVKQNSDQIEALRSLMSGTLKSITDQIHQTQWVIKDLDQRVDGRLKMIETGLSHTHGSHYMAEKMERITQTLSSHSQSLSNMGIQLSPIQKKVHPDAIAKELTTAYPVSSDPMVSGTGLLVDISSKCDCALTLPTSKTSFAFWHMRFEVEVQEQHHRGCELFGIHRNKRRKVLAQFPLKVAWFSARMTFACLEYTSGTSSPGQSLRYKNIVQADQSPVIQTIYEILEWDMKLKPGTEIVRDMEVMERRILSMYRDGTASAYDRDEYDMSHAEVLYSVFESAVSDYALLDRMIQDSRVLRAVLQVFEKLLKVNRDYDGSLFATISKHKDWWQTLNLSEIETQNVHDLLCCIAKVSCLGPRDIYYLTWVSPSDSLKHFVRAAEDISPLYKAIISRSLDDLIACVSMSPNSILESVKVDWNNSSVELCTVLHLAIDWPEGLRYLLSTDAKRFLNDSRSTEQYSPPIVLACQTPNLESTAILLNAGCCLELSLRTGRAFWGTSMECIAVVASNFATRRLELLKLAQEKLSRFLEGDTVIFADMAAAGICDSLDKANVPFHQSLRVERDYKSIYSCTAIPFEFFSIFWDAGFRQSRSHDKVGLLPAMTYRCHMFCPPYRKGTFDFLDSYHWMRDHDFLDVTPTDPLKLGLNRSSTAYHYIGAMFGAFFDAKTSESPNHFPDAQCVIDELSRVQVEDQCDCWCNAADHGCSPMKLLLKSHLSERHPGIAMDFDVLRHIVFHHKIVDFWPSATGQNVTGYANELLRLLTFEALDMTHTCCTFEAVHKEIVKDMVSTASEKPAAIFSCRAERVRGIRSLAEERESAHLLEDLMSEFTPQLILQGPGPEAFELFIKGYWRQRVCLKGILHALLVLGASGVALTDTTHDYSGPYDLGLHDGNNPTIQKNYKGWVNPEDLAPMPQCIAQQDQAAWLSAMTRCTRHRCTNHFIFCTHYQWLTELSCLSNEFSPTTIQRYVSFCSRSVLAKAQLAEWIQQITGRTWLVHLGDTNGLQSLSPRSLTQGYNIVSVEQKAPTCLRQSATPLNEPFEHVLGSCSFTGATIHEGNAARP</sequence>
<proteinExistence type="predicted"/>